<evidence type="ECO:0000313" key="5">
    <source>
        <dbReference type="Proteomes" id="UP000028700"/>
    </source>
</evidence>
<dbReference type="PANTHER" id="PTHR33795:SF1">
    <property type="entry name" value="INSERTION ELEMENT IS150 PROTEIN INSJ"/>
    <property type="match status" value="1"/>
</dbReference>
<dbReference type="InterPro" id="IPR055247">
    <property type="entry name" value="InsJ-like_HTH"/>
</dbReference>
<dbReference type="AlphaFoldDB" id="A0A081BK22"/>
<comment type="caution">
    <text evidence="4">The sequence shown here is derived from an EMBL/GenBank/DDBJ whole genome shotgun (WGS) entry which is preliminary data.</text>
</comment>
<dbReference type="Pfam" id="PF13518">
    <property type="entry name" value="HTH_28"/>
    <property type="match status" value="2"/>
</dbReference>
<evidence type="ECO:0000259" key="3">
    <source>
        <dbReference type="Pfam" id="PF13518"/>
    </source>
</evidence>
<dbReference type="GO" id="GO:0043565">
    <property type="term" value="F:sequence-specific DNA binding"/>
    <property type="evidence" value="ECO:0007669"/>
    <property type="project" value="InterPro"/>
</dbReference>
<dbReference type="SUPFAM" id="SSF48295">
    <property type="entry name" value="TrpR-like"/>
    <property type="match status" value="1"/>
</dbReference>
<proteinExistence type="inferred from homology"/>
<organism evidence="4 5">
    <name type="scientific">Secundilactobacillus oryzae JCM 18671</name>
    <dbReference type="NCBI Taxonomy" id="1291743"/>
    <lineage>
        <taxon>Bacteria</taxon>
        <taxon>Bacillati</taxon>
        <taxon>Bacillota</taxon>
        <taxon>Bacilli</taxon>
        <taxon>Lactobacillales</taxon>
        <taxon>Lactobacillaceae</taxon>
        <taxon>Secundilactobacillus</taxon>
    </lineage>
</organism>
<protein>
    <submittedName>
        <fullName evidence="4">Transposase</fullName>
    </submittedName>
</protein>
<dbReference type="Gene3D" id="1.10.10.10">
    <property type="entry name" value="Winged helix-like DNA-binding domain superfamily/Winged helix DNA-binding domain"/>
    <property type="match status" value="1"/>
</dbReference>
<dbReference type="InterPro" id="IPR010921">
    <property type="entry name" value="Trp_repressor/repl_initiator"/>
</dbReference>
<dbReference type="PANTHER" id="PTHR33795">
    <property type="entry name" value="INSERTION ELEMENT IS150 PROTEIN INSJ"/>
    <property type="match status" value="1"/>
</dbReference>
<dbReference type="InterPro" id="IPR052057">
    <property type="entry name" value="IS150/IS1296_orfA-like"/>
</dbReference>
<feature type="domain" description="Insertion element IS150 protein InsJ-like helix-turn-helix" evidence="3">
    <location>
        <begin position="65"/>
        <end position="118"/>
    </location>
</feature>
<accession>A0A081BK22</accession>
<evidence type="ECO:0000256" key="2">
    <source>
        <dbReference type="SAM" id="Coils"/>
    </source>
</evidence>
<sequence length="178" mass="20819">MTKFNLELRISIVTQYLTGISSIQLARTYHIANNETILLWVHRFNRFGIAGLKPRPMNLEYSSEFKIEVLNWKQQHQAPLSETALHFNLSSPSTIWQWQRKFDLKGLSGLNRVRGDPKTMAKHKHKKVTKPTTAQIQARHDKDELKQLKQENKMLRIENEFLKKLDALDHEKSAHAKP</sequence>
<keyword evidence="5" id="KW-1185">Reference proteome</keyword>
<dbReference type="STRING" id="1291743.LOSG293_270250"/>
<dbReference type="RefSeq" id="WP_034528871.1">
    <property type="nucleotide sequence ID" value="NZ_BBJM01000027.1"/>
</dbReference>
<reference evidence="4" key="1">
    <citation type="journal article" date="2014" name="Genome Announc.">
        <title>Draft Genome Sequence of Lactobacillus oryzae Strain SG293T.</title>
        <authorList>
            <person name="Tanizawa Y."/>
            <person name="Fujisawa T."/>
            <person name="Mochizuki T."/>
            <person name="Kaminuma E."/>
            <person name="Nakamura Y."/>
            <person name="Tohno M."/>
        </authorList>
    </citation>
    <scope>NUCLEOTIDE SEQUENCE [LARGE SCALE GENOMIC DNA]</scope>
    <source>
        <strain evidence="4">SG293</strain>
    </source>
</reference>
<dbReference type="Proteomes" id="UP000028700">
    <property type="component" value="Unassembled WGS sequence"/>
</dbReference>
<dbReference type="eggNOG" id="COG2963">
    <property type="taxonomic scope" value="Bacteria"/>
</dbReference>
<dbReference type="EMBL" id="BBJM01000027">
    <property type="protein sequence ID" value="GAK48390.1"/>
    <property type="molecule type" value="Genomic_DNA"/>
</dbReference>
<evidence type="ECO:0000256" key="1">
    <source>
        <dbReference type="ARBA" id="ARBA00038232"/>
    </source>
</evidence>
<dbReference type="SUPFAM" id="SSF46689">
    <property type="entry name" value="Homeodomain-like"/>
    <property type="match status" value="1"/>
</dbReference>
<comment type="similarity">
    <text evidence="1">Belongs to the IS150/IS1296 orfA family.</text>
</comment>
<name>A0A081BK22_9LACO</name>
<keyword evidence="2" id="KW-0175">Coiled coil</keyword>
<gene>
    <name evidence="4" type="ORF">LOSG293_270250</name>
</gene>
<dbReference type="OrthoDB" id="2325011at2"/>
<evidence type="ECO:0000313" key="4">
    <source>
        <dbReference type="EMBL" id="GAK48390.1"/>
    </source>
</evidence>
<dbReference type="InterPro" id="IPR036388">
    <property type="entry name" value="WH-like_DNA-bd_sf"/>
</dbReference>
<dbReference type="InterPro" id="IPR009057">
    <property type="entry name" value="Homeodomain-like_sf"/>
</dbReference>
<feature type="domain" description="Insertion element IS150 protein InsJ-like helix-turn-helix" evidence="3">
    <location>
        <begin position="9"/>
        <end position="57"/>
    </location>
</feature>
<feature type="coiled-coil region" evidence="2">
    <location>
        <begin position="138"/>
        <end position="165"/>
    </location>
</feature>